<dbReference type="GO" id="GO:0050485">
    <property type="term" value="F:oxidoreductase activity, acting on X-H and Y-H to form an X-Y bond, with a disulfide as acceptor"/>
    <property type="evidence" value="ECO:0007669"/>
    <property type="project" value="InterPro"/>
</dbReference>
<evidence type="ECO:0008006" key="3">
    <source>
        <dbReference type="Google" id="ProtNLM"/>
    </source>
</evidence>
<name>A0A1B2I8I0_9BACT</name>
<dbReference type="KEGG" id="cpor:BED41_14830"/>
<dbReference type="RefSeq" id="WP_066748089.1">
    <property type="nucleotide sequence ID" value="NZ_CP016757.1"/>
</dbReference>
<proteinExistence type="predicted"/>
<gene>
    <name evidence="1" type="ORF">BED41_14830</name>
</gene>
<accession>A0A1B2I8I0</accession>
<dbReference type="Pfam" id="PF09338">
    <property type="entry name" value="Gly_reductase"/>
    <property type="match status" value="1"/>
</dbReference>
<sequence length="435" mass="47316">MKLDFKTLNIKGLEWGKKTTVSDGVLYINPIEAVVACGTHPYIENITLHIARPGESVRIMPVKDVIEPRCKTSEEGAMFPGFVGELRQAGTGGTLALKGAAVVVTENNDTNAVCRTGGFIDMTGPAAEYSPFSRLFNLVVNVRVNEEAQKNDTQAVDDACKLAGLRLAVYLAERCKDNEPDEVKVYETPETDPSLPGVVYVMQMLAQNPLIKDFYIYGQLAGATMIPTILHPNEILDGALVSFVGSHNTVCSDKQYMYEIQNAPAVEELYKLHGKSVRFLGVIVHNEVLTLPGKIRNSLFTSKIAKMLGADGAVLVTEGHGNPDEDIMLNVKNLEEAGVKTVIISDELGGRDGKSPGLADWVKECSAMVSVGNTHELLAIPQKMDTFIGNEASLEILHVAIERQPEEADYFYTEMIHVTGACAQAGLCNLSAKWM</sequence>
<reference evidence="1" key="1">
    <citation type="submission" date="2016-08" db="EMBL/GenBank/DDBJ databases">
        <title>Complete genome of Cloacibacillus porcorum.</title>
        <authorList>
            <person name="Looft T."/>
            <person name="Bayles D.O."/>
            <person name="Alt D.P."/>
        </authorList>
    </citation>
    <scope>NUCLEOTIDE SEQUENCE [LARGE SCALE GENOMIC DNA]</scope>
    <source>
        <strain evidence="1">CL-84</strain>
    </source>
</reference>
<dbReference type="STRING" id="1197717.BED41_14830"/>
<dbReference type="GeneID" id="83059120"/>
<dbReference type="AlphaFoldDB" id="A0A1B2I8I0"/>
<organism evidence="1 2">
    <name type="scientific">Cloacibacillus porcorum</name>
    <dbReference type="NCBI Taxonomy" id="1197717"/>
    <lineage>
        <taxon>Bacteria</taxon>
        <taxon>Thermotogati</taxon>
        <taxon>Synergistota</taxon>
        <taxon>Synergistia</taxon>
        <taxon>Synergistales</taxon>
        <taxon>Synergistaceae</taxon>
        <taxon>Cloacibacillus</taxon>
    </lineage>
</organism>
<dbReference type="Proteomes" id="UP000093044">
    <property type="component" value="Chromosome"/>
</dbReference>
<evidence type="ECO:0000313" key="2">
    <source>
        <dbReference type="Proteomes" id="UP000093044"/>
    </source>
</evidence>
<dbReference type="EMBL" id="CP016757">
    <property type="protein sequence ID" value="ANZ46265.1"/>
    <property type="molecule type" value="Genomic_DNA"/>
</dbReference>
<protein>
    <recommendedName>
        <fullName evidence="3">Beta-aspartyl-peptidase</fullName>
    </recommendedName>
</protein>
<dbReference type="InterPro" id="IPR015417">
    <property type="entry name" value="Gly_reductase_pB_sua/b"/>
</dbReference>
<evidence type="ECO:0000313" key="1">
    <source>
        <dbReference type="EMBL" id="ANZ46265.1"/>
    </source>
</evidence>
<keyword evidence="2" id="KW-1185">Reference proteome</keyword>